<comment type="subunit">
    <text evidence="11">Forms a cyclic heterotetrameric complex composed of two molecules of XerC and two molecules of XerD.</text>
</comment>
<dbReference type="GO" id="GO:0007059">
    <property type="term" value="P:chromosome segregation"/>
    <property type="evidence" value="ECO:0007669"/>
    <property type="project" value="UniProtKB-UniRule"/>
</dbReference>
<keyword evidence="8 11" id="KW-0238">DNA-binding</keyword>
<keyword evidence="7 11" id="KW-0229">DNA integration</keyword>
<dbReference type="Pfam" id="PF02899">
    <property type="entry name" value="Phage_int_SAM_1"/>
    <property type="match status" value="1"/>
</dbReference>
<protein>
    <recommendedName>
        <fullName evidence="3 11">Tyrosine recombinase XerD</fullName>
    </recommendedName>
</protein>
<dbReference type="InterPro" id="IPR011010">
    <property type="entry name" value="DNA_brk_join_enz"/>
</dbReference>
<dbReference type="NCBIfam" id="NF001399">
    <property type="entry name" value="PRK00283.1"/>
    <property type="match status" value="1"/>
</dbReference>
<keyword evidence="4 11" id="KW-0963">Cytoplasm</keyword>
<dbReference type="GO" id="GO:0005737">
    <property type="term" value="C:cytoplasm"/>
    <property type="evidence" value="ECO:0007669"/>
    <property type="project" value="UniProtKB-SubCell"/>
</dbReference>
<dbReference type="PANTHER" id="PTHR30349">
    <property type="entry name" value="PHAGE INTEGRASE-RELATED"/>
    <property type="match status" value="1"/>
</dbReference>
<evidence type="ECO:0000256" key="2">
    <source>
        <dbReference type="ARBA" id="ARBA00010450"/>
    </source>
</evidence>
<dbReference type="Pfam" id="PF00589">
    <property type="entry name" value="Phage_integrase"/>
    <property type="match status" value="1"/>
</dbReference>
<dbReference type="InterPro" id="IPR013762">
    <property type="entry name" value="Integrase-like_cat_sf"/>
</dbReference>
<dbReference type="SUPFAM" id="SSF56349">
    <property type="entry name" value="DNA breaking-rejoining enzymes"/>
    <property type="match status" value="1"/>
</dbReference>
<dbReference type="Gene3D" id="1.10.443.10">
    <property type="entry name" value="Intergrase catalytic core"/>
    <property type="match status" value="1"/>
</dbReference>
<feature type="active site" evidence="11">
    <location>
        <position position="169"/>
    </location>
</feature>
<feature type="active site" description="O-(3'-phospho-DNA)-tyrosine intermediate" evidence="11">
    <location>
        <position position="276"/>
    </location>
</feature>
<evidence type="ECO:0000259" key="12">
    <source>
        <dbReference type="PROSITE" id="PS51898"/>
    </source>
</evidence>
<keyword evidence="9 11" id="KW-0233">DNA recombination</keyword>
<dbReference type="GO" id="GO:0003677">
    <property type="term" value="F:DNA binding"/>
    <property type="evidence" value="ECO:0007669"/>
    <property type="project" value="UniProtKB-UniRule"/>
</dbReference>
<evidence type="ECO:0000259" key="13">
    <source>
        <dbReference type="PROSITE" id="PS51900"/>
    </source>
</evidence>
<dbReference type="GO" id="GO:0009037">
    <property type="term" value="F:tyrosine-based site-specific recombinase activity"/>
    <property type="evidence" value="ECO:0007669"/>
    <property type="project" value="UniProtKB-UniRule"/>
</dbReference>
<keyword evidence="5 11" id="KW-0132">Cell division</keyword>
<name>A0A2N7PIC8_9BACT</name>
<feature type="active site" evidence="11">
    <location>
        <position position="244"/>
    </location>
</feature>
<dbReference type="GO" id="GO:0051301">
    <property type="term" value="P:cell division"/>
    <property type="evidence" value="ECO:0007669"/>
    <property type="project" value="UniProtKB-KW"/>
</dbReference>
<proteinExistence type="inferred from homology"/>
<dbReference type="InterPro" id="IPR004107">
    <property type="entry name" value="Integrase_SAM-like_N"/>
</dbReference>
<feature type="active site" evidence="11">
    <location>
        <position position="145"/>
    </location>
</feature>
<evidence type="ECO:0000256" key="9">
    <source>
        <dbReference type="ARBA" id="ARBA00023172"/>
    </source>
</evidence>
<feature type="domain" description="Core-binding (CB)" evidence="13">
    <location>
        <begin position="1"/>
        <end position="84"/>
    </location>
</feature>
<dbReference type="CDD" id="cd00798">
    <property type="entry name" value="INT_XerDC_C"/>
    <property type="match status" value="1"/>
</dbReference>
<reference evidence="14 16" key="1">
    <citation type="submission" date="2018-01" db="EMBL/GenBank/DDBJ databases">
        <title>Metagenomic assembled genomes from two thermal pools in the Uzon Caldera, Kamchatka, Russia.</title>
        <authorList>
            <person name="Wilkins L."/>
            <person name="Ettinger C."/>
        </authorList>
    </citation>
    <scope>NUCLEOTIDE SEQUENCE [LARGE SCALE GENOMIC DNA]</scope>
    <source>
        <strain evidence="14">ZAV-15</strain>
    </source>
</reference>
<dbReference type="PROSITE" id="PS51900">
    <property type="entry name" value="CB"/>
    <property type="match status" value="1"/>
</dbReference>
<comment type="subcellular location">
    <subcellularLocation>
        <location evidence="1 11">Cytoplasm</location>
    </subcellularLocation>
</comment>
<evidence type="ECO:0000256" key="3">
    <source>
        <dbReference type="ARBA" id="ARBA00015810"/>
    </source>
</evidence>
<feature type="domain" description="Tyr recombinase" evidence="12">
    <location>
        <begin position="105"/>
        <end position="289"/>
    </location>
</feature>
<evidence type="ECO:0000256" key="7">
    <source>
        <dbReference type="ARBA" id="ARBA00022908"/>
    </source>
</evidence>
<comment type="similarity">
    <text evidence="2 11">Belongs to the 'phage' integrase family. XerD subfamily.</text>
</comment>
<dbReference type="GO" id="GO:0006313">
    <property type="term" value="P:DNA transposition"/>
    <property type="evidence" value="ECO:0007669"/>
    <property type="project" value="UniProtKB-UniRule"/>
</dbReference>
<evidence type="ECO:0000256" key="5">
    <source>
        <dbReference type="ARBA" id="ARBA00022618"/>
    </source>
</evidence>
<evidence type="ECO:0000313" key="14">
    <source>
        <dbReference type="EMBL" id="PMP61212.1"/>
    </source>
</evidence>
<dbReference type="InterPro" id="IPR050090">
    <property type="entry name" value="Tyrosine_recombinase_XerCD"/>
</dbReference>
<dbReference type="InterPro" id="IPR002104">
    <property type="entry name" value="Integrase_catalytic"/>
</dbReference>
<sequence>MEALLKEFLLYLSSLKNYSLNTLKSYAGDISDFLVYLEKNHLNPSDISYSVVMAYLSNLKERGFNPFSIARRLSSLRNFLIFLKERGVLEPDFFDLLESPKLPKRLPKVLTLDEVDRLLQAPNLSDPLGYRDRTMLELLYATGLRVSELVNLRLGQINLNLGFLRVVGKGEKERLVPIGEVALQYLETYLEKIRAKFVTSKSKDYVFLNRRGGPLTRQRFWQIIKKYAKAVGIEPLKISPHVLRHSFATHLLEGGADLRALQMMLGHSSLLTTQIYTHLDLKRLKETYEKFHPRAAS</sequence>
<feature type="active site" evidence="11">
    <location>
        <position position="241"/>
    </location>
</feature>
<evidence type="ECO:0000256" key="10">
    <source>
        <dbReference type="ARBA" id="ARBA00023306"/>
    </source>
</evidence>
<dbReference type="InterPro" id="IPR044068">
    <property type="entry name" value="CB"/>
</dbReference>
<dbReference type="PANTHER" id="PTHR30349:SF81">
    <property type="entry name" value="TYROSINE RECOMBINASE XERC"/>
    <property type="match status" value="1"/>
</dbReference>
<comment type="function">
    <text evidence="11">Site-specific tyrosine recombinase, which acts by catalyzing the cutting and rejoining of the recombining DNA molecules. The XerC-XerD complex is essential to convert dimers of the bacterial chromosome into monomers to permit their segregation at cell division. It also contributes to the segregational stability of plasmids.</text>
</comment>
<evidence type="ECO:0000256" key="1">
    <source>
        <dbReference type="ARBA" id="ARBA00004496"/>
    </source>
</evidence>
<dbReference type="InterPro" id="IPR023009">
    <property type="entry name" value="Tyrosine_recombinase_XerC/XerD"/>
</dbReference>
<evidence type="ECO:0000313" key="16">
    <source>
        <dbReference type="Proteomes" id="UP000235731"/>
    </source>
</evidence>
<evidence type="ECO:0000256" key="4">
    <source>
        <dbReference type="ARBA" id="ARBA00022490"/>
    </source>
</evidence>
<dbReference type="InterPro" id="IPR010998">
    <property type="entry name" value="Integrase_recombinase_N"/>
</dbReference>
<dbReference type="NCBIfam" id="NF040815">
    <property type="entry name" value="recomb_XerA_Arch"/>
    <property type="match status" value="1"/>
</dbReference>
<keyword evidence="6 11" id="KW-0159">Chromosome partition</keyword>
<dbReference type="AlphaFoldDB" id="A0A2N7PIC8"/>
<comment type="caution">
    <text evidence="14">The sequence shown here is derived from an EMBL/GenBank/DDBJ whole genome shotgun (WGS) entry which is preliminary data.</text>
</comment>
<evidence type="ECO:0000256" key="8">
    <source>
        <dbReference type="ARBA" id="ARBA00023125"/>
    </source>
</evidence>
<feature type="active site" evidence="11">
    <location>
        <position position="267"/>
    </location>
</feature>
<dbReference type="Proteomes" id="UP000235731">
    <property type="component" value="Unassembled WGS sequence"/>
</dbReference>
<dbReference type="EMBL" id="PNIE01000059">
    <property type="protein sequence ID" value="PMP62602.1"/>
    <property type="molecule type" value="Genomic_DNA"/>
</dbReference>
<dbReference type="HAMAP" id="MF_01807">
    <property type="entry name" value="Recomb_XerD"/>
    <property type="match status" value="1"/>
</dbReference>
<dbReference type="NCBIfam" id="TIGR02225">
    <property type="entry name" value="recomb_XerD"/>
    <property type="match status" value="1"/>
</dbReference>
<gene>
    <name evidence="11 14" type="primary">xerD</name>
    <name evidence="15" type="ORF">C0197_04270</name>
    <name evidence="14" type="ORF">C0197_06060</name>
</gene>
<evidence type="ECO:0000256" key="6">
    <source>
        <dbReference type="ARBA" id="ARBA00022829"/>
    </source>
</evidence>
<evidence type="ECO:0000256" key="11">
    <source>
        <dbReference type="HAMAP-Rule" id="MF_01807"/>
    </source>
</evidence>
<dbReference type="EMBL" id="PNIE01000091">
    <property type="protein sequence ID" value="PMP61212.1"/>
    <property type="molecule type" value="Genomic_DNA"/>
</dbReference>
<dbReference type="HAMAP" id="MF_01808">
    <property type="entry name" value="Recomb_XerC_XerD"/>
    <property type="match status" value="1"/>
</dbReference>
<organism evidence="14 16">
    <name type="scientific">Caldimicrobium thiodismutans</name>
    <dbReference type="NCBI Taxonomy" id="1653476"/>
    <lineage>
        <taxon>Bacteria</taxon>
        <taxon>Pseudomonadati</taxon>
        <taxon>Thermodesulfobacteriota</taxon>
        <taxon>Thermodesulfobacteria</taxon>
        <taxon>Thermodesulfobacteriales</taxon>
        <taxon>Thermodesulfobacteriaceae</taxon>
        <taxon>Caldimicrobium</taxon>
    </lineage>
</organism>
<dbReference type="InterPro" id="IPR011932">
    <property type="entry name" value="Recomb_XerD"/>
</dbReference>
<evidence type="ECO:0000313" key="15">
    <source>
        <dbReference type="EMBL" id="PMP62602.1"/>
    </source>
</evidence>
<accession>A0A2N7PIC8</accession>
<keyword evidence="10 11" id="KW-0131">Cell cycle</keyword>
<dbReference type="Gene3D" id="1.10.150.130">
    <property type="match status" value="1"/>
</dbReference>
<dbReference type="SUPFAM" id="SSF47823">
    <property type="entry name" value="lambda integrase-like, N-terminal domain"/>
    <property type="match status" value="1"/>
</dbReference>
<dbReference type="PROSITE" id="PS51898">
    <property type="entry name" value="TYR_RECOMBINASE"/>
    <property type="match status" value="1"/>
</dbReference>